<dbReference type="RefSeq" id="WP_108887012.1">
    <property type="nucleotide sequence ID" value="NZ_OMOJ01000007.1"/>
</dbReference>
<evidence type="ECO:0000313" key="3">
    <source>
        <dbReference type="Proteomes" id="UP000244904"/>
    </source>
</evidence>
<dbReference type="InterPro" id="IPR011051">
    <property type="entry name" value="RmlC_Cupin_sf"/>
</dbReference>
<dbReference type="Gene3D" id="2.60.120.10">
    <property type="entry name" value="Jelly Rolls"/>
    <property type="match status" value="1"/>
</dbReference>
<accession>A0A2R8AZ86</accession>
<dbReference type="Proteomes" id="UP000244904">
    <property type="component" value="Unassembled WGS sequence"/>
</dbReference>
<dbReference type="InterPro" id="IPR053146">
    <property type="entry name" value="QDO-like"/>
</dbReference>
<dbReference type="InterPro" id="IPR013096">
    <property type="entry name" value="Cupin_2"/>
</dbReference>
<reference evidence="3" key="1">
    <citation type="submission" date="2018-03" db="EMBL/GenBank/DDBJ databases">
        <authorList>
            <person name="Rodrigo-Torres L."/>
            <person name="Arahal R. D."/>
            <person name="Lucena T."/>
        </authorList>
    </citation>
    <scope>NUCLEOTIDE SEQUENCE [LARGE SCALE GENOMIC DNA]</scope>
    <source>
        <strain evidence="3">CECT 8871</strain>
    </source>
</reference>
<keyword evidence="2" id="KW-0223">Dioxygenase</keyword>
<dbReference type="EC" id="1.13.11.24" evidence="2"/>
<dbReference type="AlphaFoldDB" id="A0A2R8AZ86"/>
<evidence type="ECO:0000259" key="1">
    <source>
        <dbReference type="Pfam" id="PF07883"/>
    </source>
</evidence>
<dbReference type="GO" id="GO:0008127">
    <property type="term" value="F:quercetin 2,3-dioxygenase activity"/>
    <property type="evidence" value="ECO:0007669"/>
    <property type="project" value="UniProtKB-EC"/>
</dbReference>
<dbReference type="SUPFAM" id="SSF51182">
    <property type="entry name" value="RmlC-like cupins"/>
    <property type="match status" value="1"/>
</dbReference>
<dbReference type="PANTHER" id="PTHR36440">
    <property type="entry name" value="PUTATIVE (AFU_ORTHOLOGUE AFUA_8G07350)-RELATED"/>
    <property type="match status" value="1"/>
</dbReference>
<dbReference type="PANTHER" id="PTHR36440:SF1">
    <property type="entry name" value="PUTATIVE (AFU_ORTHOLOGUE AFUA_8G07350)-RELATED"/>
    <property type="match status" value="1"/>
</dbReference>
<name>A0A2R8AZ86_9RHOB</name>
<dbReference type="Pfam" id="PF07883">
    <property type="entry name" value="Cupin_2"/>
    <property type="match status" value="1"/>
</dbReference>
<dbReference type="OrthoDB" id="9798709at2"/>
<keyword evidence="3" id="KW-1185">Reference proteome</keyword>
<dbReference type="InterPro" id="IPR014710">
    <property type="entry name" value="RmlC-like_jellyroll"/>
</dbReference>
<evidence type="ECO:0000313" key="2">
    <source>
        <dbReference type="EMBL" id="SPF81159.1"/>
    </source>
</evidence>
<keyword evidence="2" id="KW-0560">Oxidoreductase</keyword>
<dbReference type="EMBL" id="OMOJ01000007">
    <property type="protein sequence ID" value="SPF81159.1"/>
    <property type="molecule type" value="Genomic_DNA"/>
</dbReference>
<gene>
    <name evidence="2" type="primary">qdoI</name>
    <name evidence="2" type="ORF">PRI8871_02980</name>
</gene>
<proteinExistence type="predicted"/>
<sequence length="153" mass="16551">MKDHILGPGAMDWNGVLYKTALSTEETGGAMSITDSVSPPLSGPPRHIHHKEDEAFFILTGEATFWIDGEVFTKGPGEAAFIPRGKAHTFQIFGDQPCRHLVILTPGGFENFFAEMAKRQCRIPEDLPTIGAIGKDHSMDFVGGPLTAEEAGL</sequence>
<protein>
    <submittedName>
        <fullName evidence="2">Quercetin 2,3-dioxygenase</fullName>
        <ecNumber evidence="2">1.13.11.24</ecNumber>
    </submittedName>
</protein>
<organism evidence="2 3">
    <name type="scientific">Pseudoprimorskyibacter insulae</name>
    <dbReference type="NCBI Taxonomy" id="1695997"/>
    <lineage>
        <taxon>Bacteria</taxon>
        <taxon>Pseudomonadati</taxon>
        <taxon>Pseudomonadota</taxon>
        <taxon>Alphaproteobacteria</taxon>
        <taxon>Rhodobacterales</taxon>
        <taxon>Paracoccaceae</taxon>
        <taxon>Pseudoprimorskyibacter</taxon>
    </lineage>
</organism>
<feature type="domain" description="Cupin type-2" evidence="1">
    <location>
        <begin position="43"/>
        <end position="103"/>
    </location>
</feature>